<feature type="compositionally biased region" description="Polar residues" evidence="1">
    <location>
        <begin position="514"/>
        <end position="540"/>
    </location>
</feature>
<feature type="region of interest" description="Disordered" evidence="1">
    <location>
        <begin position="642"/>
        <end position="679"/>
    </location>
</feature>
<dbReference type="EMBL" id="HBUF01398174">
    <property type="protein sequence ID" value="CAG6736124.1"/>
    <property type="molecule type" value="Transcribed_RNA"/>
</dbReference>
<proteinExistence type="predicted"/>
<protein>
    <submittedName>
        <fullName evidence="2">Uncharacterized protein</fullName>
    </submittedName>
</protein>
<dbReference type="AlphaFoldDB" id="A0A8D9E0D2"/>
<feature type="compositionally biased region" description="Basic and acidic residues" evidence="1">
    <location>
        <begin position="642"/>
        <end position="659"/>
    </location>
</feature>
<feature type="region of interest" description="Disordered" evidence="1">
    <location>
        <begin position="463"/>
        <end position="562"/>
    </location>
</feature>
<evidence type="ECO:0000313" key="2">
    <source>
        <dbReference type="EMBL" id="CAG6736123.1"/>
    </source>
</evidence>
<feature type="compositionally biased region" description="Basic and acidic residues" evidence="1">
    <location>
        <begin position="483"/>
        <end position="513"/>
    </location>
</feature>
<evidence type="ECO:0000256" key="1">
    <source>
        <dbReference type="SAM" id="MobiDB-lite"/>
    </source>
</evidence>
<feature type="compositionally biased region" description="Polar residues" evidence="1">
    <location>
        <begin position="13"/>
        <end position="23"/>
    </location>
</feature>
<organism evidence="2">
    <name type="scientific">Cacopsylla melanoneura</name>
    <dbReference type="NCBI Taxonomy" id="428564"/>
    <lineage>
        <taxon>Eukaryota</taxon>
        <taxon>Metazoa</taxon>
        <taxon>Ecdysozoa</taxon>
        <taxon>Arthropoda</taxon>
        <taxon>Hexapoda</taxon>
        <taxon>Insecta</taxon>
        <taxon>Pterygota</taxon>
        <taxon>Neoptera</taxon>
        <taxon>Paraneoptera</taxon>
        <taxon>Hemiptera</taxon>
        <taxon>Sternorrhyncha</taxon>
        <taxon>Psylloidea</taxon>
        <taxon>Psyllidae</taxon>
        <taxon>Psyllinae</taxon>
        <taxon>Cacopsylla</taxon>
    </lineage>
</organism>
<accession>A0A8D9E0D2</accession>
<dbReference type="EMBL" id="HBUF01398175">
    <property type="protein sequence ID" value="CAG6736125.1"/>
    <property type="molecule type" value="Transcribed_RNA"/>
</dbReference>
<dbReference type="EMBL" id="HBUF01398173">
    <property type="protein sequence ID" value="CAG6736123.1"/>
    <property type="molecule type" value="Transcribed_RNA"/>
</dbReference>
<sequence>MARLIETEPTNPPSTGQDTPNTTASLKPYVNKNMSSVDVMNNSTTGPRKFSFKTKQHSYNHSHFQQKLVGTKIKINPNSSVAELANKFNAIIIEDGEKTNRRHVILKRKHSTGNVSNKAVKDLPNNVKEAIRLFEKSTQNEQNNNITSNSKLSIPTKITEESHEQVKKSSKIIIIRKNSAQKVEKSVICDGYTPNSEPVPSLKRSDIEFKGTSCETCLPLPQIRSTSMESKLNDPSKFRQTFSIKTNLHQSIQSNKSRNECESLLANIRNNLRHTSMINLNSPSNRIDHSYQHKLSDKCLINKCNILKPELKPKPGGDLINDRRKSISDIQYLLRTASQDTIDSKSKIQNGFLYKKKIQVTPYETTNLEYILSSCNVNIDNIEKKNSEKSDDKKAIFSDATLSTEHKDKIEYVYNRSITNSNSSSSSPDIKKSLESEDKLIKNKRLSIPKLSSEFENVLNHRNENNEEHSITSNKEIFPDQSTLKDDLKPNKREINNEREIIEDHENNIKKTNSENNSRCSHGVSALTTNVPSKPNSSFLWRSVSKDSKTSNTSGSGRKDEEYDDIVINEDEHEIYTYIELNNKDKIQETLTKNTSSLHSHTPSTYQSLPNLNQDLDEDTYEELNYYSGKIYLPDVPEKRLQSTTEMPEKAPKLPEKNNKQGNTINAKSTQPDINSNVDGNQLLDTGRDYENKYLPDLLKRGDGENLYHESKFSTKGSRPILSNIDDKYATIVKPLKRDHAESIYNYESILSVKDENHYNSIQDDAEVYDDVLNVIQIDNCYESIQQAMSECGSFWEKDNSIYGIKAPSILSNNSTISTASGFQDTSDEWVDVDQSDHEEHIFVYLPKKVSRSSMKKKGWIQKVRRQRSKLSNVRQILTPKKETINPPTPA</sequence>
<name>A0A8D9E0D2_9HEMI</name>
<feature type="region of interest" description="Disordered" evidence="1">
    <location>
        <begin position="1"/>
        <end position="23"/>
    </location>
</feature>
<reference evidence="2" key="1">
    <citation type="submission" date="2021-05" db="EMBL/GenBank/DDBJ databases">
        <authorList>
            <person name="Alioto T."/>
            <person name="Alioto T."/>
            <person name="Gomez Garrido J."/>
        </authorList>
    </citation>
    <scope>NUCLEOTIDE SEQUENCE</scope>
</reference>
<feature type="compositionally biased region" description="Polar residues" evidence="1">
    <location>
        <begin position="660"/>
        <end position="679"/>
    </location>
</feature>
<feature type="region of interest" description="Disordered" evidence="1">
    <location>
        <begin position="868"/>
        <end position="891"/>
    </location>
</feature>